<dbReference type="EMBL" id="CP001280">
    <property type="protein sequence ID" value="ACK52608.1"/>
    <property type="molecule type" value="Genomic_DNA"/>
</dbReference>
<sequence length="36" mass="4206">MFLEQNYCYLSRSSPYGRSEFVQGFTFVHLALDLEG</sequence>
<gene>
    <name evidence="1" type="ordered locus">Msil_3726</name>
</gene>
<dbReference type="AlphaFoldDB" id="B8EJB6"/>
<dbReference type="Proteomes" id="UP000002257">
    <property type="component" value="Chromosome"/>
</dbReference>
<evidence type="ECO:0000313" key="2">
    <source>
        <dbReference type="Proteomes" id="UP000002257"/>
    </source>
</evidence>
<dbReference type="HOGENOM" id="CLU_3357072_0_0_5"/>
<dbReference type="KEGG" id="msl:Msil_3726"/>
<proteinExistence type="predicted"/>
<protein>
    <submittedName>
        <fullName evidence="1">Uncharacterized protein</fullName>
    </submittedName>
</protein>
<evidence type="ECO:0000313" key="1">
    <source>
        <dbReference type="EMBL" id="ACK52608.1"/>
    </source>
</evidence>
<keyword evidence="2" id="KW-1185">Reference proteome</keyword>
<name>B8EJB6_METSB</name>
<reference evidence="1 2" key="1">
    <citation type="journal article" date="2010" name="J. Bacteriol.">
        <title>Complete genome sequence of the aerobic facultative methanotroph Methylocella silvestris BL2.</title>
        <authorList>
            <person name="Chen Y."/>
            <person name="Crombie A."/>
            <person name="Rahman M.T."/>
            <person name="Dedysh S.N."/>
            <person name="Liesack W."/>
            <person name="Stott M.B."/>
            <person name="Alam M."/>
            <person name="Theisen A.R."/>
            <person name="Murrell J.C."/>
            <person name="Dunfield P.F."/>
        </authorList>
    </citation>
    <scope>NUCLEOTIDE SEQUENCE [LARGE SCALE GENOMIC DNA]</scope>
    <source>
        <strain evidence="2">DSM 15510 / CIP 108128 / LMG 27833 / NCIMB 13906 / BL2</strain>
    </source>
</reference>
<organism evidence="1 2">
    <name type="scientific">Methylocella silvestris (strain DSM 15510 / CIP 108128 / LMG 27833 / NCIMB 13906 / BL2)</name>
    <dbReference type="NCBI Taxonomy" id="395965"/>
    <lineage>
        <taxon>Bacteria</taxon>
        <taxon>Pseudomonadati</taxon>
        <taxon>Pseudomonadota</taxon>
        <taxon>Alphaproteobacteria</taxon>
        <taxon>Hyphomicrobiales</taxon>
        <taxon>Beijerinckiaceae</taxon>
        <taxon>Methylocella</taxon>
    </lineage>
</organism>
<accession>B8EJB6</accession>